<evidence type="ECO:0008006" key="3">
    <source>
        <dbReference type="Google" id="ProtNLM"/>
    </source>
</evidence>
<dbReference type="Proteomes" id="UP000198723">
    <property type="component" value="Unassembled WGS sequence"/>
</dbReference>
<name>A0A1C3XV63_9HYPH</name>
<dbReference type="EMBL" id="FMAJ01000001">
    <property type="protein sequence ID" value="SCB56177.1"/>
    <property type="molecule type" value="Genomic_DNA"/>
</dbReference>
<evidence type="ECO:0000313" key="1">
    <source>
        <dbReference type="EMBL" id="SCB56177.1"/>
    </source>
</evidence>
<dbReference type="AlphaFoldDB" id="A0A1C3XV63"/>
<evidence type="ECO:0000313" key="2">
    <source>
        <dbReference type="Proteomes" id="UP000198723"/>
    </source>
</evidence>
<reference evidence="1 2" key="1">
    <citation type="submission" date="2016-08" db="EMBL/GenBank/DDBJ databases">
        <authorList>
            <person name="Seilhamer J.J."/>
        </authorList>
    </citation>
    <scope>NUCLEOTIDE SEQUENCE [LARGE SCALE GENOMIC DNA]</scope>
    <source>
        <strain evidence="1 2">HBR26</strain>
    </source>
</reference>
<organism evidence="1 2">
    <name type="scientific">Rhizobium aethiopicum</name>
    <dbReference type="NCBI Taxonomy" id="1138170"/>
    <lineage>
        <taxon>Bacteria</taxon>
        <taxon>Pseudomonadati</taxon>
        <taxon>Pseudomonadota</taxon>
        <taxon>Alphaproteobacteria</taxon>
        <taxon>Hyphomicrobiales</taxon>
        <taxon>Rhizobiaceae</taxon>
        <taxon>Rhizobium/Agrobacterium group</taxon>
        <taxon>Rhizobium</taxon>
    </lineage>
</organism>
<proteinExistence type="predicted"/>
<accession>A0A1C3XV63</accession>
<sequence>MKNLFVSAALSLTAVLLSSCTTTSGGSRQHSLSVTVRSGVRTLVAKNWHIDDDCRHIDYPAMDVVEKPKHGRLEIVHEPLFPKLDGKTSKCETVKTKGVVGYYTADKGYTGIDRLVIRSPYEEGKTEDGVLSVKVVN</sequence>
<protein>
    <recommendedName>
        <fullName evidence="3">Lipoprotein</fullName>
    </recommendedName>
</protein>
<dbReference type="PROSITE" id="PS51257">
    <property type="entry name" value="PROKAR_LIPOPROTEIN"/>
    <property type="match status" value="1"/>
</dbReference>
<gene>
    <name evidence="1" type="ORF">GA0061105_1015</name>
</gene>